<sequence>MKKASLDYTEESIQYKGNSGLFNMSLFVEPPPGEAKESSHSACRQYYWSQGKRNPMIDVESVKLSTLDRCEIVEYTIEGDFQGEHFSQGNINCYFVHEGKWVDLHVSYVQPTPADTAMLKKLAASLAYGPLETTQGKRETIKLPDVGSVSITPPAGWIMSNVLADDISVKEVTQYTVSFMSATNPNANCMLSIGKVPDPPKDRDALHQAVKSATKVVAESTVEKDAKIQDLKLKGGIGAVAAFTDASLVGKPKEAGNTKALINGMIVPKPGVLSVVSIFTDDVKGDEAAKMLEAVESLTVE</sequence>
<reference evidence="1 2" key="1">
    <citation type="submission" date="2019-07" db="EMBL/GenBank/DDBJ databases">
        <title>Whole genome shotgun sequence of Brevifollis gellanilyticus NBRC 108608.</title>
        <authorList>
            <person name="Hosoyama A."/>
            <person name="Uohara A."/>
            <person name="Ohji S."/>
            <person name="Ichikawa N."/>
        </authorList>
    </citation>
    <scope>NUCLEOTIDE SEQUENCE [LARGE SCALE GENOMIC DNA]</scope>
    <source>
        <strain evidence="1 2">NBRC 108608</strain>
    </source>
</reference>
<accession>A0A512M8L7</accession>
<keyword evidence="2" id="KW-1185">Reference proteome</keyword>
<name>A0A512M8L7_9BACT</name>
<evidence type="ECO:0000313" key="1">
    <source>
        <dbReference type="EMBL" id="GEP43033.1"/>
    </source>
</evidence>
<dbReference type="Proteomes" id="UP000321577">
    <property type="component" value="Unassembled WGS sequence"/>
</dbReference>
<protein>
    <submittedName>
        <fullName evidence="1">Uncharacterized protein</fullName>
    </submittedName>
</protein>
<comment type="caution">
    <text evidence="1">The sequence shown here is derived from an EMBL/GenBank/DDBJ whole genome shotgun (WGS) entry which is preliminary data.</text>
</comment>
<dbReference type="EMBL" id="BKAG01000014">
    <property type="protein sequence ID" value="GEP43033.1"/>
    <property type="molecule type" value="Genomic_DNA"/>
</dbReference>
<evidence type="ECO:0000313" key="2">
    <source>
        <dbReference type="Proteomes" id="UP000321577"/>
    </source>
</evidence>
<organism evidence="1 2">
    <name type="scientific">Brevifollis gellanilyticus</name>
    <dbReference type="NCBI Taxonomy" id="748831"/>
    <lineage>
        <taxon>Bacteria</taxon>
        <taxon>Pseudomonadati</taxon>
        <taxon>Verrucomicrobiota</taxon>
        <taxon>Verrucomicrobiia</taxon>
        <taxon>Verrucomicrobiales</taxon>
        <taxon>Verrucomicrobiaceae</taxon>
    </lineage>
</organism>
<dbReference type="AlphaFoldDB" id="A0A512M8L7"/>
<gene>
    <name evidence="1" type="ORF">BGE01nite_23240</name>
</gene>
<proteinExistence type="predicted"/>